<dbReference type="SUPFAM" id="SSF46785">
    <property type="entry name" value="Winged helix' DNA-binding domain"/>
    <property type="match status" value="1"/>
</dbReference>
<organism evidence="5 6">
    <name type="scientific">Loigolactobacillus binensis</name>
    <dbReference type="NCBI Taxonomy" id="2559922"/>
    <lineage>
        <taxon>Bacteria</taxon>
        <taxon>Bacillati</taxon>
        <taxon>Bacillota</taxon>
        <taxon>Bacilli</taxon>
        <taxon>Lactobacillales</taxon>
        <taxon>Lactobacillaceae</taxon>
        <taxon>Loigolactobacillus</taxon>
    </lineage>
</organism>
<accession>A0ABW3EBD9</accession>
<evidence type="ECO:0000313" key="5">
    <source>
        <dbReference type="EMBL" id="MFD0896341.1"/>
    </source>
</evidence>
<feature type="domain" description="HTH hxlR-type" evidence="4">
    <location>
        <begin position="6"/>
        <end position="98"/>
    </location>
</feature>
<dbReference type="PANTHER" id="PTHR33204:SF37">
    <property type="entry name" value="HTH-TYPE TRANSCRIPTIONAL REGULATOR YODB"/>
    <property type="match status" value="1"/>
</dbReference>
<dbReference type="Gene3D" id="1.10.10.10">
    <property type="entry name" value="Winged helix-like DNA-binding domain superfamily/Winged helix DNA-binding domain"/>
    <property type="match status" value="1"/>
</dbReference>
<evidence type="ECO:0000256" key="1">
    <source>
        <dbReference type="ARBA" id="ARBA00023015"/>
    </source>
</evidence>
<evidence type="ECO:0000256" key="2">
    <source>
        <dbReference type="ARBA" id="ARBA00023125"/>
    </source>
</evidence>
<name>A0ABW3EBD9_9LACO</name>
<dbReference type="EMBL" id="JBHTIO010000003">
    <property type="protein sequence ID" value="MFD0896341.1"/>
    <property type="molecule type" value="Genomic_DNA"/>
</dbReference>
<protein>
    <submittedName>
        <fullName evidence="5">Winged helix-turn-helix transcriptional regulator</fullName>
    </submittedName>
</protein>
<evidence type="ECO:0000256" key="3">
    <source>
        <dbReference type="ARBA" id="ARBA00023163"/>
    </source>
</evidence>
<keyword evidence="6" id="KW-1185">Reference proteome</keyword>
<dbReference type="Proteomes" id="UP001597104">
    <property type="component" value="Unassembled WGS sequence"/>
</dbReference>
<reference evidence="6" key="1">
    <citation type="journal article" date="2019" name="Int. J. Syst. Evol. Microbiol.">
        <title>The Global Catalogue of Microorganisms (GCM) 10K type strain sequencing project: providing services to taxonomists for standard genome sequencing and annotation.</title>
        <authorList>
            <consortium name="The Broad Institute Genomics Platform"/>
            <consortium name="The Broad Institute Genome Sequencing Center for Infectious Disease"/>
            <person name="Wu L."/>
            <person name="Ma J."/>
        </authorList>
    </citation>
    <scope>NUCLEOTIDE SEQUENCE [LARGE SCALE GENOMIC DNA]</scope>
    <source>
        <strain evidence="6">CCM 8925</strain>
    </source>
</reference>
<dbReference type="InterPro" id="IPR036388">
    <property type="entry name" value="WH-like_DNA-bd_sf"/>
</dbReference>
<comment type="caution">
    <text evidence="5">The sequence shown here is derived from an EMBL/GenBank/DDBJ whole genome shotgun (WGS) entry which is preliminary data.</text>
</comment>
<dbReference type="InterPro" id="IPR002577">
    <property type="entry name" value="HTH_HxlR"/>
</dbReference>
<dbReference type="InterPro" id="IPR036390">
    <property type="entry name" value="WH_DNA-bd_sf"/>
</dbReference>
<dbReference type="PANTHER" id="PTHR33204">
    <property type="entry name" value="TRANSCRIPTIONAL REGULATOR, MARR FAMILY"/>
    <property type="match status" value="1"/>
</dbReference>
<sequence>MSNYSLGINAGLKILNDKWAGLIIANLAMTPLDFMDLREKISGINTLNLHNKVSELDQLNLLDLTEDQQITLTAKGEQLKRVLNELERWGDRHASTNLVAEY</sequence>
<keyword evidence="1" id="KW-0805">Transcription regulation</keyword>
<evidence type="ECO:0000313" key="6">
    <source>
        <dbReference type="Proteomes" id="UP001597104"/>
    </source>
</evidence>
<dbReference type="PROSITE" id="PS51118">
    <property type="entry name" value="HTH_HXLR"/>
    <property type="match status" value="1"/>
</dbReference>
<proteinExistence type="predicted"/>
<keyword evidence="3" id="KW-0804">Transcription</keyword>
<dbReference type="Pfam" id="PF01638">
    <property type="entry name" value="HxlR"/>
    <property type="match status" value="1"/>
</dbReference>
<keyword evidence="2" id="KW-0238">DNA-binding</keyword>
<evidence type="ECO:0000259" key="4">
    <source>
        <dbReference type="PROSITE" id="PS51118"/>
    </source>
</evidence>
<gene>
    <name evidence="5" type="ORF">ACFQZ7_01125</name>
</gene>
<dbReference type="RefSeq" id="WP_137638057.1">
    <property type="nucleotide sequence ID" value="NZ_BJDN01000017.1"/>
</dbReference>